<dbReference type="NCBIfam" id="TIGR02937">
    <property type="entry name" value="sigma70-ECF"/>
    <property type="match status" value="1"/>
</dbReference>
<dbReference type="InterPro" id="IPR013324">
    <property type="entry name" value="RNA_pol_sigma_r3/r4-like"/>
</dbReference>
<dbReference type="InterPro" id="IPR013249">
    <property type="entry name" value="RNA_pol_sigma70_r4_t2"/>
</dbReference>
<dbReference type="InterPro" id="IPR007627">
    <property type="entry name" value="RNA_pol_sigma70_r2"/>
</dbReference>
<dbReference type="Gene3D" id="1.10.1740.10">
    <property type="match status" value="1"/>
</dbReference>
<dbReference type="GO" id="GO:0016987">
    <property type="term" value="F:sigma factor activity"/>
    <property type="evidence" value="ECO:0007669"/>
    <property type="project" value="UniProtKB-KW"/>
</dbReference>
<gene>
    <name evidence="9" type="ORF">H4075_11885</name>
</gene>
<dbReference type="Pfam" id="PF04542">
    <property type="entry name" value="Sigma70_r2"/>
    <property type="match status" value="1"/>
</dbReference>
<evidence type="ECO:0000259" key="7">
    <source>
        <dbReference type="Pfam" id="PF04542"/>
    </source>
</evidence>
<dbReference type="EMBL" id="CP060007">
    <property type="protein sequence ID" value="QNA42797.1"/>
    <property type="molecule type" value="Genomic_DNA"/>
</dbReference>
<dbReference type="AlphaFoldDB" id="A0A7G5XBE4"/>
<comment type="similarity">
    <text evidence="1 6">Belongs to the sigma-70 factor family. ECF subfamily.</text>
</comment>
<accession>A0A7G5XBE4</accession>
<reference evidence="10" key="1">
    <citation type="submission" date="2020-08" db="EMBL/GenBank/DDBJ databases">
        <title>Lacibacter sp. S13-6-6 genome sequencing.</title>
        <authorList>
            <person name="Jin L."/>
        </authorList>
    </citation>
    <scope>NUCLEOTIDE SEQUENCE [LARGE SCALE GENOMIC DNA]</scope>
    <source>
        <strain evidence="10">S13-6-6</strain>
    </source>
</reference>
<dbReference type="KEGG" id="lacs:H4075_11885"/>
<dbReference type="PROSITE" id="PS01063">
    <property type="entry name" value="SIGMA70_ECF"/>
    <property type="match status" value="1"/>
</dbReference>
<evidence type="ECO:0000256" key="6">
    <source>
        <dbReference type="RuleBase" id="RU000716"/>
    </source>
</evidence>
<proteinExistence type="inferred from homology"/>
<dbReference type="CDD" id="cd06171">
    <property type="entry name" value="Sigma70_r4"/>
    <property type="match status" value="1"/>
</dbReference>
<evidence type="ECO:0000256" key="2">
    <source>
        <dbReference type="ARBA" id="ARBA00023015"/>
    </source>
</evidence>
<keyword evidence="3 6" id="KW-0731">Sigma factor</keyword>
<keyword evidence="2 6" id="KW-0805">Transcription regulation</keyword>
<dbReference type="InterPro" id="IPR000838">
    <property type="entry name" value="RNA_pol_sigma70_ECF_CS"/>
</dbReference>
<dbReference type="InterPro" id="IPR036388">
    <property type="entry name" value="WH-like_DNA-bd_sf"/>
</dbReference>
<evidence type="ECO:0000256" key="5">
    <source>
        <dbReference type="ARBA" id="ARBA00023163"/>
    </source>
</evidence>
<evidence type="ECO:0000313" key="10">
    <source>
        <dbReference type="Proteomes" id="UP000515344"/>
    </source>
</evidence>
<evidence type="ECO:0000313" key="9">
    <source>
        <dbReference type="EMBL" id="QNA42797.1"/>
    </source>
</evidence>
<keyword evidence="10" id="KW-1185">Reference proteome</keyword>
<dbReference type="SUPFAM" id="SSF88659">
    <property type="entry name" value="Sigma3 and sigma4 domains of RNA polymerase sigma factors"/>
    <property type="match status" value="1"/>
</dbReference>
<evidence type="ECO:0000256" key="3">
    <source>
        <dbReference type="ARBA" id="ARBA00023082"/>
    </source>
</evidence>
<dbReference type="SUPFAM" id="SSF88946">
    <property type="entry name" value="Sigma2 domain of RNA polymerase sigma factors"/>
    <property type="match status" value="1"/>
</dbReference>
<dbReference type="GO" id="GO:0006352">
    <property type="term" value="P:DNA-templated transcription initiation"/>
    <property type="evidence" value="ECO:0007669"/>
    <property type="project" value="InterPro"/>
</dbReference>
<dbReference type="Proteomes" id="UP000515344">
    <property type="component" value="Chromosome"/>
</dbReference>
<evidence type="ECO:0000256" key="1">
    <source>
        <dbReference type="ARBA" id="ARBA00010641"/>
    </source>
</evidence>
<organism evidence="9 10">
    <name type="scientific">Lacibacter sediminis</name>
    <dbReference type="NCBI Taxonomy" id="2760713"/>
    <lineage>
        <taxon>Bacteria</taxon>
        <taxon>Pseudomonadati</taxon>
        <taxon>Bacteroidota</taxon>
        <taxon>Chitinophagia</taxon>
        <taxon>Chitinophagales</taxon>
        <taxon>Chitinophagaceae</taxon>
        <taxon>Lacibacter</taxon>
    </lineage>
</organism>
<dbReference type="GO" id="GO:0003677">
    <property type="term" value="F:DNA binding"/>
    <property type="evidence" value="ECO:0007669"/>
    <property type="project" value="UniProtKB-KW"/>
</dbReference>
<evidence type="ECO:0000259" key="8">
    <source>
        <dbReference type="Pfam" id="PF08281"/>
    </source>
</evidence>
<protein>
    <recommendedName>
        <fullName evidence="6">RNA polymerase sigma factor</fullName>
    </recommendedName>
</protein>
<dbReference type="Pfam" id="PF08281">
    <property type="entry name" value="Sigma70_r4_2"/>
    <property type="match status" value="1"/>
</dbReference>
<sequence length="195" mass="22621">MENGSTDKEIITRVLKGDQRAYEVIVTRYQSFVFTIALRYTKNREDAEELAQNAFIKAYRCLNDYRGDAKFSTWLYTIVTSLCLTFLRKKKLQVHSIDQDHVFELADQQDAGMRANMVEEKSKIKMVNDAIALLPPDDAKLLLLFYKGEQSLEEIGLILGIQPNNAKVKLHRARQKLREKMEQHFAVEVEDYINS</sequence>
<dbReference type="InterPro" id="IPR039425">
    <property type="entry name" value="RNA_pol_sigma-70-like"/>
</dbReference>
<name>A0A7G5XBE4_9BACT</name>
<dbReference type="PANTHER" id="PTHR43133:SF51">
    <property type="entry name" value="RNA POLYMERASE SIGMA FACTOR"/>
    <property type="match status" value="1"/>
</dbReference>
<keyword evidence="4 6" id="KW-0238">DNA-binding</keyword>
<dbReference type="RefSeq" id="WP_182801063.1">
    <property type="nucleotide sequence ID" value="NZ_CP060007.1"/>
</dbReference>
<dbReference type="InterPro" id="IPR014284">
    <property type="entry name" value="RNA_pol_sigma-70_dom"/>
</dbReference>
<feature type="domain" description="RNA polymerase sigma-70 region 2" evidence="7">
    <location>
        <begin position="25"/>
        <end position="91"/>
    </location>
</feature>
<dbReference type="InterPro" id="IPR013325">
    <property type="entry name" value="RNA_pol_sigma_r2"/>
</dbReference>
<feature type="domain" description="RNA polymerase sigma factor 70 region 4 type 2" evidence="8">
    <location>
        <begin position="127"/>
        <end position="177"/>
    </location>
</feature>
<keyword evidence="5 6" id="KW-0804">Transcription</keyword>
<dbReference type="Gene3D" id="1.10.10.10">
    <property type="entry name" value="Winged helix-like DNA-binding domain superfamily/Winged helix DNA-binding domain"/>
    <property type="match status" value="1"/>
</dbReference>
<dbReference type="PANTHER" id="PTHR43133">
    <property type="entry name" value="RNA POLYMERASE ECF-TYPE SIGMA FACTO"/>
    <property type="match status" value="1"/>
</dbReference>
<evidence type="ECO:0000256" key="4">
    <source>
        <dbReference type="ARBA" id="ARBA00023125"/>
    </source>
</evidence>